<keyword evidence="4" id="KW-0227">DNA damage</keyword>
<dbReference type="Pfam" id="PF01035">
    <property type="entry name" value="DNA_binding_1"/>
    <property type="match status" value="1"/>
</dbReference>
<evidence type="ECO:0000259" key="7">
    <source>
        <dbReference type="Pfam" id="PF01035"/>
    </source>
</evidence>
<dbReference type="InterPro" id="IPR036217">
    <property type="entry name" value="MethylDNA_cys_MeTrfase_DNAb"/>
</dbReference>
<dbReference type="SUPFAM" id="SSF46767">
    <property type="entry name" value="Methylated DNA-protein cysteine methyltransferase, C-terminal domain"/>
    <property type="match status" value="1"/>
</dbReference>
<dbReference type="InterPro" id="IPR036388">
    <property type="entry name" value="WH-like_DNA-bd_sf"/>
</dbReference>
<dbReference type="Proteomes" id="UP001260872">
    <property type="component" value="Unassembled WGS sequence"/>
</dbReference>
<comment type="catalytic activity">
    <reaction evidence="1">
        <text>a 4-O-methyl-thymidine in DNA + L-cysteinyl-[protein] = a thymidine in DNA + S-methyl-L-cysteinyl-[protein]</text>
        <dbReference type="Rhea" id="RHEA:53428"/>
        <dbReference type="Rhea" id="RHEA-COMP:10131"/>
        <dbReference type="Rhea" id="RHEA-COMP:10132"/>
        <dbReference type="Rhea" id="RHEA-COMP:13555"/>
        <dbReference type="Rhea" id="RHEA-COMP:13556"/>
        <dbReference type="ChEBI" id="CHEBI:29950"/>
        <dbReference type="ChEBI" id="CHEBI:82612"/>
        <dbReference type="ChEBI" id="CHEBI:137386"/>
        <dbReference type="ChEBI" id="CHEBI:137387"/>
        <dbReference type="EC" id="2.1.1.63"/>
    </reaction>
</comment>
<dbReference type="InterPro" id="IPR014048">
    <property type="entry name" value="MethylDNA_cys_MeTrfase_DNA-bd"/>
</dbReference>
<comment type="catalytic activity">
    <reaction evidence="6">
        <text>a 6-O-methyl-2'-deoxyguanosine in DNA + L-cysteinyl-[protein] = S-methyl-L-cysteinyl-[protein] + a 2'-deoxyguanosine in DNA</text>
        <dbReference type="Rhea" id="RHEA:24000"/>
        <dbReference type="Rhea" id="RHEA-COMP:10131"/>
        <dbReference type="Rhea" id="RHEA-COMP:10132"/>
        <dbReference type="Rhea" id="RHEA-COMP:11367"/>
        <dbReference type="Rhea" id="RHEA-COMP:11368"/>
        <dbReference type="ChEBI" id="CHEBI:29950"/>
        <dbReference type="ChEBI" id="CHEBI:82612"/>
        <dbReference type="ChEBI" id="CHEBI:85445"/>
        <dbReference type="ChEBI" id="CHEBI:85448"/>
        <dbReference type="EC" id="2.1.1.63"/>
    </reaction>
</comment>
<protein>
    <submittedName>
        <fullName evidence="8">Methylated-DNA--[protein]-cysteine S-methyltransferase</fullName>
        <ecNumber evidence="8">2.1.1.63</ecNumber>
    </submittedName>
</protein>
<comment type="caution">
    <text evidence="8">The sequence shown here is derived from an EMBL/GenBank/DDBJ whole genome shotgun (WGS) entry which is preliminary data.</text>
</comment>
<evidence type="ECO:0000256" key="5">
    <source>
        <dbReference type="ARBA" id="ARBA00023204"/>
    </source>
</evidence>
<evidence type="ECO:0000313" key="9">
    <source>
        <dbReference type="Proteomes" id="UP001260872"/>
    </source>
</evidence>
<dbReference type="PANTHER" id="PTHR10815:SF5">
    <property type="entry name" value="METHYLATED-DNA--PROTEIN-CYSTEINE METHYLTRANSFERASE"/>
    <property type="match status" value="1"/>
</dbReference>
<dbReference type="NCBIfam" id="TIGR00589">
    <property type="entry name" value="ogt"/>
    <property type="match status" value="1"/>
</dbReference>
<dbReference type="GO" id="GO:0032259">
    <property type="term" value="P:methylation"/>
    <property type="evidence" value="ECO:0007669"/>
    <property type="project" value="UniProtKB-KW"/>
</dbReference>
<keyword evidence="2 8" id="KW-0489">Methyltransferase</keyword>
<dbReference type="RefSeq" id="WP_310537577.1">
    <property type="nucleotide sequence ID" value="NZ_BAAAOC010000006.1"/>
</dbReference>
<sequence length="175" mass="18303">MDIHAGYATLSTPDGPLTIIADDDAVLASGWTDDTEALVSRTHPRLRPALLEPGAGAALEQAVAAAEAYYRGDLAAIDQVPVRQISGPYRIRAWEVLRTVAPGHPVTYAQFADLTGNPAAVRAAASVCASNAAALFVPCHRVIRTDGGLGGFAFGTQIKRSLLAREAEAGRAADR</sequence>
<evidence type="ECO:0000256" key="1">
    <source>
        <dbReference type="ARBA" id="ARBA00001286"/>
    </source>
</evidence>
<reference evidence="9" key="1">
    <citation type="submission" date="2023-07" db="EMBL/GenBank/DDBJ databases">
        <title>Description of three actinobacteria isolated from air of manufacturing shop in a pharmaceutical factory.</title>
        <authorList>
            <person name="Zhang D.-F."/>
        </authorList>
    </citation>
    <scope>NUCLEOTIDE SEQUENCE [LARGE SCALE GENOMIC DNA]</scope>
    <source>
        <strain evidence="9">CCTCC AB 207010</strain>
    </source>
</reference>
<dbReference type="PANTHER" id="PTHR10815">
    <property type="entry name" value="METHYLATED-DNA--PROTEIN-CYSTEINE METHYLTRANSFERASE"/>
    <property type="match status" value="1"/>
</dbReference>
<evidence type="ECO:0000256" key="2">
    <source>
        <dbReference type="ARBA" id="ARBA00022603"/>
    </source>
</evidence>
<accession>A0ABU1FU54</accession>
<gene>
    <name evidence="8" type="ORF">RH857_08640</name>
</gene>
<evidence type="ECO:0000313" key="8">
    <source>
        <dbReference type="EMBL" id="MDR5712197.1"/>
    </source>
</evidence>
<keyword evidence="5" id="KW-0234">DNA repair</keyword>
<dbReference type="PROSITE" id="PS00374">
    <property type="entry name" value="MGMT"/>
    <property type="match status" value="1"/>
</dbReference>
<evidence type="ECO:0000256" key="4">
    <source>
        <dbReference type="ARBA" id="ARBA00022763"/>
    </source>
</evidence>
<keyword evidence="9" id="KW-1185">Reference proteome</keyword>
<dbReference type="InterPro" id="IPR001497">
    <property type="entry name" value="MethylDNA_cys_MeTrfase_AS"/>
</dbReference>
<evidence type="ECO:0000256" key="3">
    <source>
        <dbReference type="ARBA" id="ARBA00022679"/>
    </source>
</evidence>
<evidence type="ECO:0000256" key="6">
    <source>
        <dbReference type="ARBA" id="ARBA00049348"/>
    </source>
</evidence>
<organism evidence="8 9">
    <name type="scientific">Nesterenkonia flava</name>
    <dbReference type="NCBI Taxonomy" id="469799"/>
    <lineage>
        <taxon>Bacteria</taxon>
        <taxon>Bacillati</taxon>
        <taxon>Actinomycetota</taxon>
        <taxon>Actinomycetes</taxon>
        <taxon>Micrococcales</taxon>
        <taxon>Micrococcaceae</taxon>
        <taxon>Nesterenkonia</taxon>
    </lineage>
</organism>
<proteinExistence type="predicted"/>
<feature type="domain" description="Methylated-DNA-[protein]-cysteine S-methyltransferase DNA binding" evidence="7">
    <location>
        <begin position="90"/>
        <end position="167"/>
    </location>
</feature>
<dbReference type="GO" id="GO:0003908">
    <property type="term" value="F:methylated-DNA-[protein]-cysteine S-methyltransferase activity"/>
    <property type="evidence" value="ECO:0007669"/>
    <property type="project" value="UniProtKB-EC"/>
</dbReference>
<dbReference type="InterPro" id="IPR036631">
    <property type="entry name" value="MGMT_N_sf"/>
</dbReference>
<dbReference type="Gene3D" id="1.10.10.10">
    <property type="entry name" value="Winged helix-like DNA-binding domain superfamily/Winged helix DNA-binding domain"/>
    <property type="match status" value="1"/>
</dbReference>
<dbReference type="CDD" id="cd06445">
    <property type="entry name" value="ATase"/>
    <property type="match status" value="1"/>
</dbReference>
<dbReference type="EC" id="2.1.1.63" evidence="8"/>
<dbReference type="EMBL" id="JAVKGT010000020">
    <property type="protein sequence ID" value="MDR5712197.1"/>
    <property type="molecule type" value="Genomic_DNA"/>
</dbReference>
<dbReference type="SUPFAM" id="SSF53155">
    <property type="entry name" value="Methylated DNA-protein cysteine methyltransferase domain"/>
    <property type="match status" value="1"/>
</dbReference>
<keyword evidence="3 8" id="KW-0808">Transferase</keyword>
<name>A0ABU1FU54_9MICC</name>